<sequence length="433" mass="46585">MTQTTWREAARTYLSPSALALLALGFAAGLPYMLVFSTLSVWLREAGIAREHIGFASLIGLAYAFKWIWSPLLDHLRLPVLHRLGRRRSWLLFAQLLVSAGLAGMALLDPQQALLPLIGLAVLVAFASATQDIAIDAYRIEIAEDSLQATLAATYMTGYRVAALVSGAGALYLAEGFGSSVSSYSASAWQSSYLVLALLMIPGIATTLWIKEPNIALPPTPEKRSGAQWIQQTIIAPFSDFIQRYGKQAILLLALIATYRMSDTVMGVMSNVFYIDIGYSKDTIASVSKVFGLIMTLVGAAAGGLLIARYGILPILFAGGLLSALTNLLFAYLAHLGPDTLGLVVAISADNFSGGLASAAFIAYLSSLTNVQFSATQYALFSSFMLLLPRLAGGYSGVMVEQLGYIDFFLLTTVLGIPTLLLISWLWRQQKNA</sequence>
<dbReference type="Proteomes" id="UP000185766">
    <property type="component" value="Unassembled WGS sequence"/>
</dbReference>
<dbReference type="GO" id="GO:0016020">
    <property type="term" value="C:membrane"/>
    <property type="evidence" value="ECO:0007669"/>
    <property type="project" value="UniProtKB-SubCell"/>
</dbReference>
<feature type="transmembrane region" description="Helical" evidence="6">
    <location>
        <begin position="12"/>
        <end position="32"/>
    </location>
</feature>
<evidence type="ECO:0000256" key="1">
    <source>
        <dbReference type="ARBA" id="ARBA00004141"/>
    </source>
</evidence>
<dbReference type="GO" id="GO:0022857">
    <property type="term" value="F:transmembrane transporter activity"/>
    <property type="evidence" value="ECO:0007669"/>
    <property type="project" value="InterPro"/>
</dbReference>
<keyword evidence="2" id="KW-0813">Transport</keyword>
<dbReference type="EMBL" id="FOAS01000007">
    <property type="protein sequence ID" value="SEL03997.1"/>
    <property type="molecule type" value="Genomic_DNA"/>
</dbReference>
<organism evidence="8 9">
    <name type="scientific">Atopomonas hussainii</name>
    <dbReference type="NCBI Taxonomy" id="1429083"/>
    <lineage>
        <taxon>Bacteria</taxon>
        <taxon>Pseudomonadati</taxon>
        <taxon>Pseudomonadota</taxon>
        <taxon>Gammaproteobacteria</taxon>
        <taxon>Pseudomonadales</taxon>
        <taxon>Pseudomonadaceae</taxon>
        <taxon>Atopomonas</taxon>
    </lineage>
</organism>
<evidence type="ECO:0000256" key="2">
    <source>
        <dbReference type="ARBA" id="ARBA00022448"/>
    </source>
</evidence>
<protein>
    <submittedName>
        <fullName evidence="8">MFS transporter, PAT family, beta-lactamase induction signal transducer AmpG</fullName>
    </submittedName>
</protein>
<accession>A0A1H7M095</accession>
<dbReference type="PANTHER" id="PTHR12778">
    <property type="entry name" value="SOLUTE CARRIER FAMILY 33 ACETYL-COA TRANSPORTER -RELATED"/>
    <property type="match status" value="1"/>
</dbReference>
<evidence type="ECO:0000313" key="9">
    <source>
        <dbReference type="Proteomes" id="UP000185766"/>
    </source>
</evidence>
<feature type="transmembrane region" description="Helical" evidence="6">
    <location>
        <begin position="249"/>
        <end position="270"/>
    </location>
</feature>
<keyword evidence="5 6" id="KW-0472">Membrane</keyword>
<feature type="domain" description="Major facilitator superfamily (MFS) profile" evidence="7">
    <location>
        <begin position="17"/>
        <end position="431"/>
    </location>
</feature>
<reference evidence="8 9" key="1">
    <citation type="submission" date="2016-10" db="EMBL/GenBank/DDBJ databases">
        <authorList>
            <person name="de Groot N.N."/>
        </authorList>
    </citation>
    <scope>NUCLEOTIDE SEQUENCE [LARGE SCALE GENOMIC DNA]</scope>
    <source>
        <strain evidence="8 9">JCM 19513</strain>
    </source>
</reference>
<proteinExistence type="predicted"/>
<dbReference type="InterPro" id="IPR004752">
    <property type="entry name" value="AmpG_permease/AT-1"/>
</dbReference>
<dbReference type="RefSeq" id="WP_074867270.1">
    <property type="nucleotide sequence ID" value="NZ_FOAS01000007.1"/>
</dbReference>
<dbReference type="Pfam" id="PF07690">
    <property type="entry name" value="MFS_1"/>
    <property type="match status" value="1"/>
</dbReference>
<evidence type="ECO:0000313" key="8">
    <source>
        <dbReference type="EMBL" id="SEL03997.1"/>
    </source>
</evidence>
<dbReference type="PANTHER" id="PTHR12778:SF10">
    <property type="entry name" value="MAJOR FACILITATOR SUPERFAMILY DOMAIN-CONTAINING PROTEIN 3"/>
    <property type="match status" value="1"/>
</dbReference>
<dbReference type="STRING" id="1429083.GCA_001885685_01555"/>
<feature type="transmembrane region" description="Helical" evidence="6">
    <location>
        <begin position="114"/>
        <end position="135"/>
    </location>
</feature>
<keyword evidence="4 6" id="KW-1133">Transmembrane helix</keyword>
<evidence type="ECO:0000256" key="4">
    <source>
        <dbReference type="ARBA" id="ARBA00022989"/>
    </source>
</evidence>
<evidence type="ECO:0000256" key="3">
    <source>
        <dbReference type="ARBA" id="ARBA00022692"/>
    </source>
</evidence>
<keyword evidence="3 6" id="KW-0812">Transmembrane</keyword>
<feature type="transmembrane region" description="Helical" evidence="6">
    <location>
        <begin position="147"/>
        <end position="173"/>
    </location>
</feature>
<dbReference type="InterPro" id="IPR011701">
    <property type="entry name" value="MFS"/>
</dbReference>
<gene>
    <name evidence="8" type="ORF">SAMN05216214_107162</name>
</gene>
<name>A0A1H7M095_9GAMM</name>
<dbReference type="Gene3D" id="1.20.1250.20">
    <property type="entry name" value="MFS general substrate transporter like domains"/>
    <property type="match status" value="2"/>
</dbReference>
<evidence type="ECO:0000256" key="6">
    <source>
        <dbReference type="SAM" id="Phobius"/>
    </source>
</evidence>
<dbReference type="NCBIfam" id="TIGR00901">
    <property type="entry name" value="2A0125"/>
    <property type="match status" value="1"/>
</dbReference>
<feature type="transmembrane region" description="Helical" evidence="6">
    <location>
        <begin position="378"/>
        <end position="398"/>
    </location>
</feature>
<dbReference type="AlphaFoldDB" id="A0A1H7M095"/>
<feature type="transmembrane region" description="Helical" evidence="6">
    <location>
        <begin position="290"/>
        <end position="308"/>
    </location>
</feature>
<feature type="transmembrane region" description="Helical" evidence="6">
    <location>
        <begin position="52"/>
        <end position="69"/>
    </location>
</feature>
<dbReference type="SUPFAM" id="SSF103473">
    <property type="entry name" value="MFS general substrate transporter"/>
    <property type="match status" value="1"/>
</dbReference>
<feature type="transmembrane region" description="Helical" evidence="6">
    <location>
        <begin position="193"/>
        <end position="210"/>
    </location>
</feature>
<feature type="transmembrane region" description="Helical" evidence="6">
    <location>
        <begin position="315"/>
        <end position="335"/>
    </location>
</feature>
<evidence type="ECO:0000256" key="5">
    <source>
        <dbReference type="ARBA" id="ARBA00023136"/>
    </source>
</evidence>
<dbReference type="InterPro" id="IPR020846">
    <property type="entry name" value="MFS_dom"/>
</dbReference>
<keyword evidence="9" id="KW-1185">Reference proteome</keyword>
<dbReference type="InterPro" id="IPR036259">
    <property type="entry name" value="MFS_trans_sf"/>
</dbReference>
<comment type="subcellular location">
    <subcellularLocation>
        <location evidence="1">Membrane</location>
        <topology evidence="1">Multi-pass membrane protein</topology>
    </subcellularLocation>
</comment>
<dbReference type="PROSITE" id="PS50850">
    <property type="entry name" value="MFS"/>
    <property type="match status" value="1"/>
</dbReference>
<evidence type="ECO:0000259" key="7">
    <source>
        <dbReference type="PROSITE" id="PS50850"/>
    </source>
</evidence>
<feature type="transmembrane region" description="Helical" evidence="6">
    <location>
        <begin position="404"/>
        <end position="427"/>
    </location>
</feature>
<feature type="transmembrane region" description="Helical" evidence="6">
    <location>
        <begin position="90"/>
        <end position="108"/>
    </location>
</feature>
<feature type="transmembrane region" description="Helical" evidence="6">
    <location>
        <begin position="341"/>
        <end position="366"/>
    </location>
</feature>